<feature type="region of interest" description="Disordered" evidence="1">
    <location>
        <begin position="176"/>
        <end position="207"/>
    </location>
</feature>
<feature type="compositionally biased region" description="Polar residues" evidence="1">
    <location>
        <begin position="321"/>
        <end position="330"/>
    </location>
</feature>
<feature type="region of interest" description="Disordered" evidence="1">
    <location>
        <begin position="219"/>
        <end position="256"/>
    </location>
</feature>
<name>A0A8T3CTG5_9TELE</name>
<accession>A0A8T3CTG5</accession>
<feature type="region of interest" description="Disordered" evidence="1">
    <location>
        <begin position="384"/>
        <end position="411"/>
    </location>
</feature>
<protein>
    <submittedName>
        <fullName evidence="2">Uncharacterized protein</fullName>
    </submittedName>
</protein>
<proteinExistence type="predicted"/>
<feature type="compositionally biased region" description="Low complexity" evidence="1">
    <location>
        <begin position="303"/>
        <end position="318"/>
    </location>
</feature>
<dbReference type="OrthoDB" id="21443at2759"/>
<dbReference type="Proteomes" id="UP000829720">
    <property type="component" value="Unassembled WGS sequence"/>
</dbReference>
<feature type="compositionally biased region" description="Low complexity" evidence="1">
    <location>
        <begin position="177"/>
        <end position="189"/>
    </location>
</feature>
<keyword evidence="3" id="KW-1185">Reference proteome</keyword>
<sequence>LNVAAGQSSRITVQGVFCQPQLLTRQLINRASVIRVFFLNLSDIKCKPVNGMNAMACKWNGIFNVGEDFDDEDLLQTDWDVTPDDVTTTAVPVAGAACRLRSSTVTSVQTAVFKPPPPDISAHTVLEKASGSSTSQDVVKKIVNTKCLSAPAVSSVPSCPSSFPVNGAACVGSLVDPVPAQSNQPNPNSNRPPDPFPDDFDDWDVDLDDLDDKVGQQVTEPAMLPPAPVRPAEDSVSPAKKMRPMDSGDQGQHCGRLQVPSHANQRVCAVDSRPSFTAPSPSSGVIQASPAVRPRMPLSSRGVNAPVSPHPSSVAPRAIRQSPQWHTATPVSHAAGHPSGAPYSPLSPFSSVTVSGAGSPAVTPRSLHTPVFTNHLVQLVSAANKTPQRPRSEQARLKTRRFPGPAGLLWS</sequence>
<feature type="region of interest" description="Disordered" evidence="1">
    <location>
        <begin position="272"/>
        <end position="339"/>
    </location>
</feature>
<reference evidence="2" key="1">
    <citation type="submission" date="2021-01" db="EMBL/GenBank/DDBJ databases">
        <authorList>
            <person name="Zahm M."/>
            <person name="Roques C."/>
            <person name="Cabau C."/>
            <person name="Klopp C."/>
            <person name="Donnadieu C."/>
            <person name="Jouanno E."/>
            <person name="Lampietro C."/>
            <person name="Louis A."/>
            <person name="Herpin A."/>
            <person name="Echchiki A."/>
            <person name="Berthelot C."/>
            <person name="Parey E."/>
            <person name="Roest-Crollius H."/>
            <person name="Braasch I."/>
            <person name="Postlethwait J."/>
            <person name="Bobe J."/>
            <person name="Montfort J."/>
            <person name="Bouchez O."/>
            <person name="Begum T."/>
            <person name="Mejri S."/>
            <person name="Adams A."/>
            <person name="Chen W.-J."/>
            <person name="Guiguen Y."/>
        </authorList>
    </citation>
    <scope>NUCLEOTIDE SEQUENCE</scope>
    <source>
        <tissue evidence="2">Blood</tissue>
    </source>
</reference>
<comment type="caution">
    <text evidence="2">The sequence shown here is derived from an EMBL/GenBank/DDBJ whole genome shotgun (WGS) entry which is preliminary data.</text>
</comment>
<evidence type="ECO:0000256" key="1">
    <source>
        <dbReference type="SAM" id="MobiDB-lite"/>
    </source>
</evidence>
<feature type="compositionally biased region" description="Polar residues" evidence="1">
    <location>
        <begin position="274"/>
        <end position="286"/>
    </location>
</feature>
<gene>
    <name evidence="2" type="ORF">AGOR_G00188190</name>
</gene>
<organism evidence="2 3">
    <name type="scientific">Albula goreensis</name>
    <dbReference type="NCBI Taxonomy" id="1534307"/>
    <lineage>
        <taxon>Eukaryota</taxon>
        <taxon>Metazoa</taxon>
        <taxon>Chordata</taxon>
        <taxon>Craniata</taxon>
        <taxon>Vertebrata</taxon>
        <taxon>Euteleostomi</taxon>
        <taxon>Actinopterygii</taxon>
        <taxon>Neopterygii</taxon>
        <taxon>Teleostei</taxon>
        <taxon>Albuliformes</taxon>
        <taxon>Albulidae</taxon>
        <taxon>Albula</taxon>
    </lineage>
</organism>
<dbReference type="EMBL" id="JAERUA010000018">
    <property type="protein sequence ID" value="KAI1887261.1"/>
    <property type="molecule type" value="Genomic_DNA"/>
</dbReference>
<feature type="non-terminal residue" evidence="2">
    <location>
        <position position="411"/>
    </location>
</feature>
<evidence type="ECO:0000313" key="3">
    <source>
        <dbReference type="Proteomes" id="UP000829720"/>
    </source>
</evidence>
<dbReference type="AlphaFoldDB" id="A0A8T3CTG5"/>
<evidence type="ECO:0000313" key="2">
    <source>
        <dbReference type="EMBL" id="KAI1887261.1"/>
    </source>
</evidence>
<feature type="compositionally biased region" description="Acidic residues" evidence="1">
    <location>
        <begin position="196"/>
        <end position="207"/>
    </location>
</feature>